<sequence>RNYPTKIIMINKLRKDTFTELILEEIKLD</sequence>
<feature type="non-terminal residue" evidence="1">
    <location>
        <position position="1"/>
    </location>
</feature>
<name>X1JFK1_9ZZZZ</name>
<dbReference type="AlphaFoldDB" id="X1JFK1"/>
<accession>X1JFK1</accession>
<evidence type="ECO:0000313" key="1">
    <source>
        <dbReference type="EMBL" id="GAH77109.1"/>
    </source>
</evidence>
<gene>
    <name evidence="1" type="ORF">S03H2_65915</name>
</gene>
<comment type="caution">
    <text evidence="1">The sequence shown here is derived from an EMBL/GenBank/DDBJ whole genome shotgun (WGS) entry which is preliminary data.</text>
</comment>
<organism evidence="1">
    <name type="scientific">marine sediment metagenome</name>
    <dbReference type="NCBI Taxonomy" id="412755"/>
    <lineage>
        <taxon>unclassified sequences</taxon>
        <taxon>metagenomes</taxon>
        <taxon>ecological metagenomes</taxon>
    </lineage>
</organism>
<dbReference type="EMBL" id="BARU01042977">
    <property type="protein sequence ID" value="GAH77109.1"/>
    <property type="molecule type" value="Genomic_DNA"/>
</dbReference>
<proteinExistence type="predicted"/>
<protein>
    <submittedName>
        <fullName evidence="1">Uncharacterized protein</fullName>
    </submittedName>
</protein>
<reference evidence="1" key="1">
    <citation type="journal article" date="2014" name="Front. Microbiol.">
        <title>High frequency of phylogenetically diverse reductive dehalogenase-homologous genes in deep subseafloor sedimentary metagenomes.</title>
        <authorList>
            <person name="Kawai M."/>
            <person name="Futagami T."/>
            <person name="Toyoda A."/>
            <person name="Takaki Y."/>
            <person name="Nishi S."/>
            <person name="Hori S."/>
            <person name="Arai W."/>
            <person name="Tsubouchi T."/>
            <person name="Morono Y."/>
            <person name="Uchiyama I."/>
            <person name="Ito T."/>
            <person name="Fujiyama A."/>
            <person name="Inagaki F."/>
            <person name="Takami H."/>
        </authorList>
    </citation>
    <scope>NUCLEOTIDE SEQUENCE</scope>
    <source>
        <strain evidence="1">Expedition CK06-06</strain>
    </source>
</reference>